<protein>
    <submittedName>
        <fullName evidence="3">DMSO/TMAO reductase YedYZ molybdopterin-dependent catalytic subunit</fullName>
    </submittedName>
</protein>
<sequence>MVTTRGFTGRRPSSLKAPRLPPGQFETDDFPVLSKGPAPRIDLAAWRFTLSHGPRPLASWSWAEFDALPRTTWQGDIHCVTTWSKFDTTWEGVSFDDLLAAAGVEAPTAYLLALSLDDYDTNVQVADLTGGRGMVATRFGGEPLTAEHGGPARLLVPHLYFWKSAKWVKGLRFTARDEAGFWELRGYHMRGDPWRQQRYSDDP</sequence>
<gene>
    <name evidence="3" type="ORF">J2W36_000231</name>
</gene>
<evidence type="ECO:0000256" key="1">
    <source>
        <dbReference type="SAM" id="MobiDB-lite"/>
    </source>
</evidence>
<accession>A0ABT9S0W7</accession>
<dbReference type="PANTHER" id="PTHR43032">
    <property type="entry name" value="PROTEIN-METHIONINE-SULFOXIDE REDUCTASE"/>
    <property type="match status" value="1"/>
</dbReference>
<evidence type="ECO:0000259" key="2">
    <source>
        <dbReference type="Pfam" id="PF00174"/>
    </source>
</evidence>
<evidence type="ECO:0000313" key="3">
    <source>
        <dbReference type="EMBL" id="MDP9897998.1"/>
    </source>
</evidence>
<comment type="caution">
    <text evidence="3">The sequence shown here is derived from an EMBL/GenBank/DDBJ whole genome shotgun (WGS) entry which is preliminary data.</text>
</comment>
<dbReference type="Gene3D" id="3.90.420.10">
    <property type="entry name" value="Oxidoreductase, molybdopterin-binding domain"/>
    <property type="match status" value="1"/>
</dbReference>
<evidence type="ECO:0000313" key="4">
    <source>
        <dbReference type="Proteomes" id="UP001226867"/>
    </source>
</evidence>
<feature type="region of interest" description="Disordered" evidence="1">
    <location>
        <begin position="1"/>
        <end position="23"/>
    </location>
</feature>
<dbReference type="Proteomes" id="UP001226867">
    <property type="component" value="Unassembled WGS sequence"/>
</dbReference>
<name>A0ABT9S0W7_9BURK</name>
<proteinExistence type="predicted"/>
<dbReference type="PANTHER" id="PTHR43032:SF4">
    <property type="entry name" value="OXIDOREDUCTASE MOLYBDOPTERIN-BINDING DOMAIN-CONTAINING PROTEIN"/>
    <property type="match status" value="1"/>
</dbReference>
<dbReference type="RefSeq" id="WP_307687820.1">
    <property type="nucleotide sequence ID" value="NZ_JAUSRO010000001.1"/>
</dbReference>
<dbReference type="EMBL" id="JAUSRO010000001">
    <property type="protein sequence ID" value="MDP9897998.1"/>
    <property type="molecule type" value="Genomic_DNA"/>
</dbReference>
<dbReference type="Pfam" id="PF00174">
    <property type="entry name" value="Oxidored_molyb"/>
    <property type="match status" value="1"/>
</dbReference>
<dbReference type="InterPro" id="IPR036374">
    <property type="entry name" value="OxRdtase_Mopterin-bd_sf"/>
</dbReference>
<reference evidence="3 4" key="1">
    <citation type="submission" date="2023-07" db="EMBL/GenBank/DDBJ databases">
        <title>Sorghum-associated microbial communities from plants grown in Nebraska, USA.</title>
        <authorList>
            <person name="Schachtman D."/>
        </authorList>
    </citation>
    <scope>NUCLEOTIDE SEQUENCE [LARGE SCALE GENOMIC DNA]</scope>
    <source>
        <strain evidence="3 4">DS1607</strain>
    </source>
</reference>
<dbReference type="SUPFAM" id="SSF56524">
    <property type="entry name" value="Oxidoreductase molybdopterin-binding domain"/>
    <property type="match status" value="1"/>
</dbReference>
<organism evidence="3 4">
    <name type="scientific">Variovorax ginsengisoli</name>
    <dbReference type="NCBI Taxonomy" id="363844"/>
    <lineage>
        <taxon>Bacteria</taxon>
        <taxon>Pseudomonadati</taxon>
        <taxon>Pseudomonadota</taxon>
        <taxon>Betaproteobacteria</taxon>
        <taxon>Burkholderiales</taxon>
        <taxon>Comamonadaceae</taxon>
        <taxon>Variovorax</taxon>
    </lineage>
</organism>
<dbReference type="InterPro" id="IPR000572">
    <property type="entry name" value="OxRdtase_Mopterin-bd_dom"/>
</dbReference>
<keyword evidence="4" id="KW-1185">Reference proteome</keyword>
<feature type="domain" description="Oxidoreductase molybdopterin-binding" evidence="2">
    <location>
        <begin position="36"/>
        <end position="182"/>
    </location>
</feature>
<dbReference type="CDD" id="cd02109">
    <property type="entry name" value="arch_bact_SO_family_Moco"/>
    <property type="match status" value="1"/>
</dbReference>